<comment type="caution">
    <text evidence="5">The sequence shown here is derived from an EMBL/GenBank/DDBJ whole genome shotgun (WGS) entry which is preliminary data.</text>
</comment>
<proteinExistence type="inferred from homology"/>
<organism evidence="5 6">
    <name type="scientific">Saccharicrinis fermentans DSM 9555 = JCM 21142</name>
    <dbReference type="NCBI Taxonomy" id="869213"/>
    <lineage>
        <taxon>Bacteria</taxon>
        <taxon>Pseudomonadati</taxon>
        <taxon>Bacteroidota</taxon>
        <taxon>Bacteroidia</taxon>
        <taxon>Marinilabiliales</taxon>
        <taxon>Marinilabiliaceae</taxon>
        <taxon>Saccharicrinis</taxon>
    </lineage>
</organism>
<protein>
    <recommendedName>
        <fullName evidence="4">Bacterial surface antigen (D15) domain-containing protein</fullName>
    </recommendedName>
</protein>
<dbReference type="OrthoDB" id="9815657at2"/>
<accession>W7Y374</accession>
<dbReference type="Gene3D" id="2.40.160.50">
    <property type="entry name" value="membrane protein fhac: a member of the omp85/tpsb transporter family"/>
    <property type="match status" value="1"/>
</dbReference>
<dbReference type="InterPro" id="IPR011042">
    <property type="entry name" value="6-blade_b-propeller_TolB-like"/>
</dbReference>
<dbReference type="AlphaFoldDB" id="W7Y374"/>
<sequence>MPNNSLKYILSWITLWLPFTLGAQYFGQNKPHYKQFNFELYKTPHFEIYHYFQSDSLVKSLAQQSEKWYHYHQQILQDTFHLRNPLLIYSNHADFQQTTAISGHISVGTGGVTEGMKRRVVMPVNFSAQQTNHVLGHEMVHAFQYHMIQEQANLGLSAIQNIPLWMIEGMAEYLSIGNTDSHTALWMRDALIHNTFPTLKQMTVNYNYSPYRYGQAFWSYIAHTYGEQYIKHLMLETANKGVEKAISDVFMLSMDSLSTAWKNKLKSHLLKNVNDSTFSIHGERIISHKNSGNYNLAPSVSPNGEKIVYLSERDLFSLDLFIADAHNGKLIKKIYTSTYSDEIDALSFLETAGTWSNDSRHFAYVAFIKGKSALVIFDTQSGDISQTISFEDVDGIAYPAWSPLGDKIVFTGLNNGVSDLYVYDMRTKKLRNITNDPACNLQAVWNHTADRLYYVTDAPSPSANQHRPQRYNLASIHLKTGLKKIYTTFDGAQNVNPIIDEKDSKIYFLSDRDGKRNLYVLHLHSGSIKQLTQYPTGITGMTMLSPALSISGKNLYYNMLWEGRFSILKTNLSQIEKTAIDVNNHYYNDYACRLMPYSTLPSEVDANLMVNNMIQPTDSDSFYKDHMKAKFKLDYIGNTGVGVMTGRFGSGMAGSIEARFSDILSEHVIYSGININGEIYDFGAQVAYVQQKHPIKLGMSISHIPYRTGYYRNESDEENELSYIFQRTFVDQLTLFSYYPINKAHRIEAGISAAHYSYRTERIDNPTSFYSTSTQKKHRIDSPSPFGVGIIDLAYVIDNSKYGLASPIEGKRIRLAYERYLHGININTLLVDYRKYFRAKPYTFAFRFYHYGRYGKESDSDKLLGIYIGYPWYVRGYETGNFYGSEEEGKISTNQLLGSKVMVSNFEMRIPFTGPAKYAWIRSNFLFSELALFYDAGLAWDNDSELVWSLTTTNENKRIPIMSTGAAIRINLLGSLIIEPYYAFPYHQGKIHKANFGINILSGW</sequence>
<feature type="domain" description="Bacterial surface antigen (D15)" evidence="4">
    <location>
        <begin position="735"/>
        <end position="972"/>
    </location>
</feature>
<dbReference type="PANTHER" id="PTHR36842">
    <property type="entry name" value="PROTEIN TOLB HOMOLOG"/>
    <property type="match status" value="1"/>
</dbReference>
<dbReference type="eggNOG" id="COG0823">
    <property type="taxonomic scope" value="Bacteria"/>
</dbReference>
<dbReference type="STRING" id="869213.GCA_000517085_03412"/>
<dbReference type="Pfam" id="PF01103">
    <property type="entry name" value="Omp85"/>
    <property type="match status" value="1"/>
</dbReference>
<evidence type="ECO:0000256" key="2">
    <source>
        <dbReference type="ARBA" id="ARBA00009820"/>
    </source>
</evidence>
<comment type="similarity">
    <text evidence="2">Belongs to the TolB family.</text>
</comment>
<gene>
    <name evidence="5" type="ORF">JCM21142_31087</name>
</gene>
<evidence type="ECO:0000256" key="3">
    <source>
        <dbReference type="ARBA" id="ARBA00023136"/>
    </source>
</evidence>
<dbReference type="RefSeq" id="WP_027472826.1">
    <property type="nucleotide sequence ID" value="NZ_BAMD01000009.1"/>
</dbReference>
<keyword evidence="3" id="KW-0472">Membrane</keyword>
<evidence type="ECO:0000259" key="4">
    <source>
        <dbReference type="Pfam" id="PF01103"/>
    </source>
</evidence>
<dbReference type="Proteomes" id="UP000019402">
    <property type="component" value="Unassembled WGS sequence"/>
</dbReference>
<dbReference type="Gene3D" id="2.120.10.30">
    <property type="entry name" value="TolB, C-terminal domain"/>
    <property type="match status" value="1"/>
</dbReference>
<evidence type="ECO:0000313" key="5">
    <source>
        <dbReference type="EMBL" id="GAF02452.1"/>
    </source>
</evidence>
<name>W7Y374_9BACT</name>
<dbReference type="SUPFAM" id="SSF69304">
    <property type="entry name" value="Tricorn protease N-terminal domain"/>
    <property type="match status" value="1"/>
</dbReference>
<evidence type="ECO:0000313" key="6">
    <source>
        <dbReference type="Proteomes" id="UP000019402"/>
    </source>
</evidence>
<dbReference type="eggNOG" id="COG4775">
    <property type="taxonomic scope" value="Bacteria"/>
</dbReference>
<dbReference type="InterPro" id="IPR000184">
    <property type="entry name" value="Bac_surfAg_D15"/>
</dbReference>
<dbReference type="InterPro" id="IPR011659">
    <property type="entry name" value="WD40"/>
</dbReference>
<dbReference type="PANTHER" id="PTHR36842:SF1">
    <property type="entry name" value="PROTEIN TOLB"/>
    <property type="match status" value="1"/>
</dbReference>
<dbReference type="Pfam" id="PF07676">
    <property type="entry name" value="PD40"/>
    <property type="match status" value="2"/>
</dbReference>
<dbReference type="EMBL" id="BAMD01000009">
    <property type="protein sequence ID" value="GAF02452.1"/>
    <property type="molecule type" value="Genomic_DNA"/>
</dbReference>
<reference evidence="5 6" key="1">
    <citation type="journal article" date="2014" name="Genome Announc.">
        <title>Draft Genome Sequence of Cytophaga fermentans JCM 21142T, a Facultative Anaerobe Isolated from Marine Mud.</title>
        <authorList>
            <person name="Starns D."/>
            <person name="Oshima K."/>
            <person name="Suda W."/>
            <person name="Iino T."/>
            <person name="Yuki M."/>
            <person name="Inoue J."/>
            <person name="Kitamura K."/>
            <person name="Iida T."/>
            <person name="Darby A."/>
            <person name="Hattori M."/>
            <person name="Ohkuma M."/>
        </authorList>
    </citation>
    <scope>NUCLEOTIDE SEQUENCE [LARGE SCALE GENOMIC DNA]</scope>
    <source>
        <strain evidence="5 6">JCM 21142</strain>
    </source>
</reference>
<evidence type="ECO:0000256" key="1">
    <source>
        <dbReference type="ARBA" id="ARBA00004370"/>
    </source>
</evidence>
<dbReference type="GO" id="GO:0019867">
    <property type="term" value="C:outer membrane"/>
    <property type="evidence" value="ECO:0007669"/>
    <property type="project" value="InterPro"/>
</dbReference>
<comment type="subcellular location">
    <subcellularLocation>
        <location evidence="1">Membrane</location>
    </subcellularLocation>
</comment>
<keyword evidence="6" id="KW-1185">Reference proteome</keyword>